<dbReference type="GO" id="GO:0031032">
    <property type="term" value="P:actomyosin structure organization"/>
    <property type="evidence" value="ECO:0007669"/>
    <property type="project" value="TreeGrafter"/>
</dbReference>
<dbReference type="InterPro" id="IPR035963">
    <property type="entry name" value="FERM_2"/>
</dbReference>
<dbReference type="GO" id="GO:0005856">
    <property type="term" value="C:cytoskeleton"/>
    <property type="evidence" value="ECO:0007669"/>
    <property type="project" value="TreeGrafter"/>
</dbReference>
<feature type="domain" description="FERM" evidence="4">
    <location>
        <begin position="39"/>
        <end position="166"/>
    </location>
</feature>
<dbReference type="CDD" id="cd17108">
    <property type="entry name" value="FERM_F1_EPB41L5_like"/>
    <property type="match status" value="1"/>
</dbReference>
<gene>
    <name evidence="5" type="primary">E41L5</name>
</gene>
<dbReference type="GO" id="GO:0030182">
    <property type="term" value="P:neuron differentiation"/>
    <property type="evidence" value="ECO:0007669"/>
    <property type="project" value="UniProtKB-ARBA"/>
</dbReference>
<dbReference type="GO" id="GO:0071944">
    <property type="term" value="C:cell periphery"/>
    <property type="evidence" value="ECO:0007669"/>
    <property type="project" value="UniProtKB-ARBA"/>
</dbReference>
<dbReference type="PANTHER" id="PTHR23280:SF25">
    <property type="entry name" value="MOESIN_EZRIN_RADIXIN HOMOLOG 1"/>
    <property type="match status" value="1"/>
</dbReference>
<dbReference type="InterPro" id="IPR018979">
    <property type="entry name" value="FERM_N"/>
</dbReference>
<dbReference type="PRINTS" id="PR00935">
    <property type="entry name" value="BAND41"/>
</dbReference>
<dbReference type="InterPro" id="IPR019748">
    <property type="entry name" value="FERM_central"/>
</dbReference>
<dbReference type="PROSITE" id="PS50057">
    <property type="entry name" value="FERM_3"/>
    <property type="match status" value="1"/>
</dbReference>
<dbReference type="PANTHER" id="PTHR23280">
    <property type="entry name" value="4.1 G PROTEIN"/>
    <property type="match status" value="1"/>
</dbReference>
<dbReference type="GO" id="GO:0016028">
    <property type="term" value="C:rhabdomere"/>
    <property type="evidence" value="ECO:0007669"/>
    <property type="project" value="UniProtKB-SubCell"/>
</dbReference>
<dbReference type="EMBL" id="GALX01005975">
    <property type="protein sequence ID" value="JAB62491.1"/>
    <property type="molecule type" value="Transcribed_RNA"/>
</dbReference>
<dbReference type="InterPro" id="IPR019747">
    <property type="entry name" value="FERM_CS"/>
</dbReference>
<dbReference type="PRINTS" id="PR00661">
    <property type="entry name" value="ERMFAMILY"/>
</dbReference>
<dbReference type="Gene3D" id="3.10.20.90">
    <property type="entry name" value="Phosphatidylinositol 3-kinase Catalytic Subunit, Chain A, domain 1"/>
    <property type="match status" value="1"/>
</dbReference>
<dbReference type="Pfam" id="PF09379">
    <property type="entry name" value="FERM_N"/>
    <property type="match status" value="1"/>
</dbReference>
<accession>V5I7R5</accession>
<protein>
    <recommendedName>
        <fullName evidence="2">Moesin/ezrin/radixin homolog 1</fullName>
    </recommendedName>
</protein>
<organism evidence="5">
    <name type="scientific">Anoplophora glabripennis</name>
    <name type="common">Asian longhorn beetle</name>
    <name type="synonym">Anoplophora nobilis</name>
    <dbReference type="NCBI Taxonomy" id="217634"/>
    <lineage>
        <taxon>Eukaryota</taxon>
        <taxon>Metazoa</taxon>
        <taxon>Ecdysozoa</taxon>
        <taxon>Arthropoda</taxon>
        <taxon>Hexapoda</taxon>
        <taxon>Insecta</taxon>
        <taxon>Pterygota</taxon>
        <taxon>Neoptera</taxon>
        <taxon>Endopterygota</taxon>
        <taxon>Coleoptera</taxon>
        <taxon>Polyphaga</taxon>
        <taxon>Cucujiformia</taxon>
        <taxon>Chrysomeloidea</taxon>
        <taxon>Cerambycidae</taxon>
        <taxon>Lamiinae</taxon>
        <taxon>Lamiini</taxon>
        <taxon>Anoplophora</taxon>
    </lineage>
</organism>
<evidence type="ECO:0000256" key="2">
    <source>
        <dbReference type="ARBA" id="ARBA00022025"/>
    </source>
</evidence>
<proteinExistence type="predicted"/>
<comment type="subcellular location">
    <subcellularLocation>
        <location evidence="1">Cell junction</location>
        <location evidence="1">Adherens junction</location>
    </subcellularLocation>
    <subcellularLocation>
        <location evidence="3">Cell projection</location>
        <location evidence="3">Rhabdomere</location>
    </subcellularLocation>
</comment>
<evidence type="ECO:0000256" key="3">
    <source>
        <dbReference type="ARBA" id="ARBA00043944"/>
    </source>
</evidence>
<evidence type="ECO:0000259" key="4">
    <source>
        <dbReference type="PROSITE" id="PS50057"/>
    </source>
</evidence>
<dbReference type="InterPro" id="IPR000798">
    <property type="entry name" value="Ez/rad/moesin-like"/>
</dbReference>
<dbReference type="AlphaFoldDB" id="V5I7R5"/>
<dbReference type="CDD" id="cd14473">
    <property type="entry name" value="FERM_B-lobe"/>
    <property type="match status" value="1"/>
</dbReference>
<dbReference type="GO" id="GO:0005912">
    <property type="term" value="C:adherens junction"/>
    <property type="evidence" value="ECO:0007669"/>
    <property type="project" value="UniProtKB-SubCell"/>
</dbReference>
<evidence type="ECO:0000313" key="5">
    <source>
        <dbReference type="EMBL" id="JAB62491.1"/>
    </source>
</evidence>
<sequence>MHKCEIFKMFRFLSGRKARHTSNEVDNIKSHKNLHKNLIQCRVILLDGTDLSVELSKKAKARDLYEQVFYSLDLIEKDYFGLQFTDANHVKHWLDPTKPIKKQIKIGPPYTLRLKVKFYSSEPNNLREELTRYQFFLQLKQDILEGRLECPYETAVKLSAFALQFL</sequence>
<dbReference type="FunFam" id="3.10.20.90:FF:000024">
    <property type="entry name" value="Erythrocyte membrane protein band 4.1-like 5"/>
    <property type="match status" value="1"/>
</dbReference>
<dbReference type="Gene3D" id="1.20.80.60">
    <property type="match status" value="1"/>
</dbReference>
<dbReference type="GO" id="GO:0008092">
    <property type="term" value="F:cytoskeletal protein binding"/>
    <property type="evidence" value="ECO:0007669"/>
    <property type="project" value="InterPro"/>
</dbReference>
<dbReference type="SUPFAM" id="SSF47031">
    <property type="entry name" value="Second domain of FERM"/>
    <property type="match status" value="1"/>
</dbReference>
<dbReference type="Pfam" id="PF00373">
    <property type="entry name" value="FERM_M"/>
    <property type="match status" value="1"/>
</dbReference>
<dbReference type="SMART" id="SM00295">
    <property type="entry name" value="B41"/>
    <property type="match status" value="1"/>
</dbReference>
<reference evidence="5" key="1">
    <citation type="submission" date="2013-07" db="EMBL/GenBank/DDBJ databases">
        <title>Midgut Transcriptome Profiling of Anoplphora glabripennis, a Lignocellulose Degrading, Wood-Boring Cerambycid.</title>
        <authorList>
            <person name="Scully E.D."/>
            <person name="Hoover K."/>
            <person name="Carlson J.E."/>
            <person name="Tien M."/>
            <person name="Geib S.M."/>
        </authorList>
    </citation>
    <scope>NUCLEOTIDE SEQUENCE</scope>
</reference>
<dbReference type="GO" id="GO:0009887">
    <property type="term" value="P:animal organ morphogenesis"/>
    <property type="evidence" value="ECO:0007669"/>
    <property type="project" value="UniProtKB-ARBA"/>
</dbReference>
<dbReference type="InterPro" id="IPR000299">
    <property type="entry name" value="FERM_domain"/>
</dbReference>
<dbReference type="PROSITE" id="PS00660">
    <property type="entry name" value="FERM_1"/>
    <property type="match status" value="1"/>
</dbReference>
<dbReference type="InterPro" id="IPR029071">
    <property type="entry name" value="Ubiquitin-like_domsf"/>
</dbReference>
<name>V5I7R5_ANOGL</name>
<dbReference type="InterPro" id="IPR019749">
    <property type="entry name" value="Band_41_domain"/>
</dbReference>
<evidence type="ECO:0000256" key="1">
    <source>
        <dbReference type="ARBA" id="ARBA00004536"/>
    </source>
</evidence>
<dbReference type="SUPFAM" id="SSF54236">
    <property type="entry name" value="Ubiquitin-like"/>
    <property type="match status" value="1"/>
</dbReference>